<comment type="caution">
    <text evidence="2">The sequence shown here is derived from an EMBL/GenBank/DDBJ whole genome shotgun (WGS) entry which is preliminary data.</text>
</comment>
<dbReference type="Proteomes" id="UP001530377">
    <property type="component" value="Unassembled WGS sequence"/>
</dbReference>
<evidence type="ECO:0000313" key="3">
    <source>
        <dbReference type="Proteomes" id="UP001530377"/>
    </source>
</evidence>
<dbReference type="EMBL" id="JALLPB020000021">
    <property type="protein sequence ID" value="KAL3826469.1"/>
    <property type="molecule type" value="Genomic_DNA"/>
</dbReference>
<reference evidence="2 3" key="1">
    <citation type="submission" date="2024-10" db="EMBL/GenBank/DDBJ databases">
        <title>Updated reference genomes for cyclostephanoid diatoms.</title>
        <authorList>
            <person name="Roberts W.R."/>
            <person name="Alverson A.J."/>
        </authorList>
    </citation>
    <scope>NUCLEOTIDE SEQUENCE [LARGE SCALE GENOMIC DNA]</scope>
    <source>
        <strain evidence="2 3">AJA228-03</strain>
    </source>
</reference>
<name>A0ABD3SPF4_9STRA</name>
<organism evidence="2 3">
    <name type="scientific">Cyclostephanos tholiformis</name>
    <dbReference type="NCBI Taxonomy" id="382380"/>
    <lineage>
        <taxon>Eukaryota</taxon>
        <taxon>Sar</taxon>
        <taxon>Stramenopiles</taxon>
        <taxon>Ochrophyta</taxon>
        <taxon>Bacillariophyta</taxon>
        <taxon>Coscinodiscophyceae</taxon>
        <taxon>Thalassiosirophycidae</taxon>
        <taxon>Stephanodiscales</taxon>
        <taxon>Stephanodiscaceae</taxon>
        <taxon>Cyclostephanos</taxon>
    </lineage>
</organism>
<proteinExistence type="predicted"/>
<feature type="compositionally biased region" description="Polar residues" evidence="1">
    <location>
        <begin position="1"/>
        <end position="23"/>
    </location>
</feature>
<accession>A0ABD3SPF4</accession>
<dbReference type="AlphaFoldDB" id="A0ABD3SPF4"/>
<evidence type="ECO:0000313" key="2">
    <source>
        <dbReference type="EMBL" id="KAL3826469.1"/>
    </source>
</evidence>
<feature type="region of interest" description="Disordered" evidence="1">
    <location>
        <begin position="80"/>
        <end position="105"/>
    </location>
</feature>
<evidence type="ECO:0000256" key="1">
    <source>
        <dbReference type="SAM" id="MobiDB-lite"/>
    </source>
</evidence>
<sequence length="105" mass="11985">MASLAHKNNTPTYTMTKVNNSGNTKDDLLENCTSFINSYDGSADAFANSERFMKDIFHPDFTFLTEEGPKDLRWRYQGRYQQHGKRGEDGSASDELAIQHEESTR</sequence>
<protein>
    <submittedName>
        <fullName evidence="2">Uncharacterized protein</fullName>
    </submittedName>
</protein>
<gene>
    <name evidence="2" type="ORF">ACHAXA_011278</name>
</gene>
<keyword evidence="3" id="KW-1185">Reference proteome</keyword>
<feature type="region of interest" description="Disordered" evidence="1">
    <location>
        <begin position="1"/>
        <end position="24"/>
    </location>
</feature>